<name>F9NVA4_9ACTN</name>
<reference evidence="1 2" key="1">
    <citation type="submission" date="2011-07" db="EMBL/GenBank/DDBJ databases">
        <title>Genome Sequence of Propionibacterium acnes SK182B-JCVI.</title>
        <authorList>
            <person name="Durkin A.S."/>
            <person name="Madupu R."/>
            <person name="Hostetler J."/>
            <person name="Radune D."/>
            <person name="Torralba M."/>
            <person name="Methe B."/>
            <person name="Sutton G."/>
            <person name="Strausberg R.L."/>
            <person name="Nelson K.E."/>
        </authorList>
    </citation>
    <scope>NUCLEOTIDE SEQUENCE [LARGE SCALE GENOMIC DNA]</scope>
    <source>
        <strain evidence="1 2">SK182B-JCVI</strain>
    </source>
</reference>
<organism evidence="1 2">
    <name type="scientific">[Propionibacterium] namnetense SK182B-JCVI</name>
    <dbReference type="NCBI Taxonomy" id="1051006"/>
    <lineage>
        <taxon>Bacteria</taxon>
        <taxon>Bacillati</taxon>
        <taxon>Actinomycetota</taxon>
        <taxon>Actinomycetes</taxon>
        <taxon>Propionibacteriales</taxon>
        <taxon>Propionibacteriaceae</taxon>
        <taxon>Cutibacterium</taxon>
    </lineage>
</organism>
<accession>F9NVA4</accession>
<dbReference type="Proteomes" id="UP000007832">
    <property type="component" value="Unassembled WGS sequence"/>
</dbReference>
<evidence type="ECO:0000313" key="2">
    <source>
        <dbReference type="Proteomes" id="UP000007832"/>
    </source>
</evidence>
<comment type="caution">
    <text evidence="1">The sequence shown here is derived from an EMBL/GenBank/DDBJ whole genome shotgun (WGS) entry which is preliminary data.</text>
</comment>
<gene>
    <name evidence="1" type="ORF">HMPREF1162_0731</name>
</gene>
<proteinExistence type="predicted"/>
<evidence type="ECO:0000313" key="1">
    <source>
        <dbReference type="EMBL" id="EGR96980.1"/>
    </source>
</evidence>
<sequence length="54" mass="5642">MILAPTSLIGLPGRSDIAKEVFSGDDLWGVFVQALAVAENMAASVNAASFKTFI</sequence>
<dbReference type="PATRIC" id="fig|1051006.4.peg.1114"/>
<dbReference type="EMBL" id="AFUN01000032">
    <property type="protein sequence ID" value="EGR96980.1"/>
    <property type="molecule type" value="Genomic_DNA"/>
</dbReference>
<dbReference type="AlphaFoldDB" id="F9NVA4"/>
<protein>
    <submittedName>
        <fullName evidence="1">Uncharacterized protein</fullName>
    </submittedName>
</protein>
<dbReference type="RefSeq" id="WP_002549319.1">
    <property type="nucleotide sequence ID" value="NZ_AFUN01000032.1"/>
</dbReference>